<organism evidence="1 2">
    <name type="scientific">Arthrobacter phage Zaheer</name>
    <dbReference type="NCBI Taxonomy" id="2836041"/>
    <lineage>
        <taxon>Viruses</taxon>
        <taxon>Duplodnaviria</taxon>
        <taxon>Heunggongvirae</taxon>
        <taxon>Uroviricota</taxon>
        <taxon>Caudoviricetes</taxon>
        <taxon>Daemsvirinae</taxon>
        <taxon>Nanditavirus</taxon>
        <taxon>Nanditavirus zaheer</taxon>
    </lineage>
</organism>
<evidence type="ECO:0000313" key="1">
    <source>
        <dbReference type="EMBL" id="QWY84255.1"/>
    </source>
</evidence>
<name>A0A8F3ECB3_9CAUD</name>
<accession>A0A8F3ECB3</accession>
<dbReference type="GeneID" id="80034191"/>
<dbReference type="KEGG" id="vg:80034191"/>
<sequence length="52" mass="5613">MIPAAELAAQARVDERTFGLDPARCPVLIAKCRALPPEQLSQYITSAEKSDA</sequence>
<reference evidence="1" key="1">
    <citation type="submission" date="2021-05" db="EMBL/GenBank/DDBJ databases">
        <authorList>
            <person name="Moore L.J."/>
            <person name="Samuelson I.O."/>
            <person name="Sarkilahti S.K."/>
            <person name="Tutterrow P.B."/>
            <person name="Spring A.M."/>
            <person name="Klyczek K."/>
            <person name="Garlena R.A."/>
            <person name="Russell D.A."/>
            <person name="Pope W.H."/>
            <person name="Jacobs-Sera D."/>
            <person name="Hatfull G.F."/>
        </authorList>
    </citation>
    <scope>NUCLEOTIDE SEQUENCE</scope>
</reference>
<dbReference type="Proteomes" id="UP000693901">
    <property type="component" value="Segment"/>
</dbReference>
<keyword evidence="2" id="KW-1185">Reference proteome</keyword>
<proteinExistence type="predicted"/>
<dbReference type="RefSeq" id="YP_010761086.1">
    <property type="nucleotide sequence ID" value="NC_073591.1"/>
</dbReference>
<dbReference type="EMBL" id="MZ150784">
    <property type="protein sequence ID" value="QWY84255.1"/>
    <property type="molecule type" value="Genomic_DNA"/>
</dbReference>
<protein>
    <submittedName>
        <fullName evidence="1">Uncharacterized protein</fullName>
    </submittedName>
</protein>
<gene>
    <name evidence="1" type="primary">59</name>
    <name evidence="1" type="ORF">SEA_ZAHEER_59</name>
</gene>
<evidence type="ECO:0000313" key="2">
    <source>
        <dbReference type="Proteomes" id="UP000693901"/>
    </source>
</evidence>